<dbReference type="GO" id="GO:0003690">
    <property type="term" value="F:double-stranded DNA binding"/>
    <property type="evidence" value="ECO:0007669"/>
    <property type="project" value="InterPro"/>
</dbReference>
<dbReference type="STRING" id="1245528.M3K449"/>
<dbReference type="eggNOG" id="KOG2688">
    <property type="taxonomic scope" value="Eukaryota"/>
</dbReference>
<dbReference type="HOGENOM" id="CLU_1272116_0_0_1"/>
<proteinExistence type="predicted"/>
<evidence type="ECO:0000313" key="2">
    <source>
        <dbReference type="Proteomes" id="UP000011777"/>
    </source>
</evidence>
<name>M3K449_CANMX</name>
<dbReference type="GO" id="GO:0000973">
    <property type="term" value="P:post-transcriptional tethering of RNA polymerase II gene DNA at nuclear periphery"/>
    <property type="evidence" value="ECO:0007669"/>
    <property type="project" value="TreeGrafter"/>
</dbReference>
<gene>
    <name evidence="1" type="ORF">G210_5683</name>
</gene>
<dbReference type="Gene3D" id="1.10.10.10">
    <property type="entry name" value="Winged helix-like DNA-binding domain superfamily/Winged helix DNA-binding domain"/>
    <property type="match status" value="1"/>
</dbReference>
<dbReference type="InterPro" id="IPR045114">
    <property type="entry name" value="Csn12-like"/>
</dbReference>
<dbReference type="PANTHER" id="PTHR12732:SF8">
    <property type="entry name" value="NUCLEAR MRNA EXPORT PROTEIN THP1"/>
    <property type="match status" value="1"/>
</dbReference>
<keyword evidence="2" id="KW-1185">Reference proteome</keyword>
<dbReference type="GO" id="GO:0006368">
    <property type="term" value="P:transcription elongation by RNA polymerase II"/>
    <property type="evidence" value="ECO:0007669"/>
    <property type="project" value="TreeGrafter"/>
</dbReference>
<dbReference type="OMA" id="ISHERQI"/>
<dbReference type="Proteomes" id="UP000011777">
    <property type="component" value="Unassembled WGS sequence"/>
</dbReference>
<reference evidence="1 2" key="1">
    <citation type="submission" date="2013-02" db="EMBL/GenBank/DDBJ databases">
        <title>Genome sequence of Candida maltosa Xu316, a potential industrial strain for xylitol and ethanol production.</title>
        <authorList>
            <person name="Yu J."/>
            <person name="Wang Q."/>
            <person name="Geng X."/>
            <person name="Bao W."/>
            <person name="He P."/>
            <person name="Cai J."/>
        </authorList>
    </citation>
    <scope>NUCLEOTIDE SEQUENCE [LARGE SCALE GENOMIC DNA]</scope>
    <source>
        <strain evidence="2">Xu316</strain>
    </source>
</reference>
<dbReference type="OrthoDB" id="5404651at2759"/>
<sequence length="217" mass="25506">MQNTSLKLKDFPITQQLKYKFYLGKFYLIKYQFLESFENFQWCLVNTSSLRNQQLVLELLIPISLVIGKKPNFNYLSSRGLNLEIFNLYSQIFQVVKSGDYKSFKQIVDQNYQYLKDKNLLLIMNKLEIVILRNLVKNVWVILGKLSSFNYTVIPIEGHAGDELYLENVMVTLLDSNLIKGKLSTNKTVVLSKVDPFPQVNHIYKVRFSRRSVNQWM</sequence>
<dbReference type="AlphaFoldDB" id="M3K449"/>
<dbReference type="PANTHER" id="PTHR12732">
    <property type="entry name" value="UNCHARACTERIZED PROTEASOME COMPONENT REGION PCI-CONTAINING"/>
    <property type="match status" value="1"/>
</dbReference>
<accession>M3K449</accession>
<evidence type="ECO:0000313" key="1">
    <source>
        <dbReference type="EMBL" id="EMG49524.1"/>
    </source>
</evidence>
<dbReference type="EMBL" id="AOGT01000632">
    <property type="protein sequence ID" value="EMG49524.1"/>
    <property type="molecule type" value="Genomic_DNA"/>
</dbReference>
<dbReference type="GO" id="GO:0003723">
    <property type="term" value="F:RNA binding"/>
    <property type="evidence" value="ECO:0007669"/>
    <property type="project" value="InterPro"/>
</dbReference>
<protein>
    <submittedName>
        <fullName evidence="1">Uncharacterized protein</fullName>
    </submittedName>
</protein>
<organism evidence="1 2">
    <name type="scientific">Candida maltosa (strain Xu316)</name>
    <name type="common">Yeast</name>
    <dbReference type="NCBI Taxonomy" id="1245528"/>
    <lineage>
        <taxon>Eukaryota</taxon>
        <taxon>Fungi</taxon>
        <taxon>Dikarya</taxon>
        <taxon>Ascomycota</taxon>
        <taxon>Saccharomycotina</taxon>
        <taxon>Pichiomycetes</taxon>
        <taxon>Debaryomycetaceae</taxon>
        <taxon>Candida/Lodderomyces clade</taxon>
        <taxon>Candida</taxon>
    </lineage>
</organism>
<dbReference type="GO" id="GO:0070390">
    <property type="term" value="C:transcription export complex 2"/>
    <property type="evidence" value="ECO:0007669"/>
    <property type="project" value="TreeGrafter"/>
</dbReference>
<comment type="caution">
    <text evidence="1">The sequence shown here is derived from an EMBL/GenBank/DDBJ whole genome shotgun (WGS) entry which is preliminary data.</text>
</comment>
<dbReference type="GO" id="GO:0016973">
    <property type="term" value="P:poly(A)+ mRNA export from nucleus"/>
    <property type="evidence" value="ECO:0007669"/>
    <property type="project" value="TreeGrafter"/>
</dbReference>
<dbReference type="InterPro" id="IPR036388">
    <property type="entry name" value="WH-like_DNA-bd_sf"/>
</dbReference>